<dbReference type="GO" id="GO:0009425">
    <property type="term" value="C:bacterial-type flagellum basal body"/>
    <property type="evidence" value="ECO:0007669"/>
    <property type="project" value="UniProtKB-SubCell"/>
</dbReference>
<comment type="function">
    <text evidence="5">A flexible structure which links the flagellar filament to the drive apparatus in the basal body.</text>
</comment>
<comment type="subcellular location">
    <subcellularLocation>
        <location evidence="1 5">Bacterial flagellum basal body</location>
    </subcellularLocation>
</comment>
<dbReference type="GO" id="GO:0071978">
    <property type="term" value="P:bacterial-type flagellum-dependent swarming motility"/>
    <property type="evidence" value="ECO:0007669"/>
    <property type="project" value="TreeGrafter"/>
</dbReference>
<dbReference type="AlphaFoldDB" id="D1C162"/>
<dbReference type="PROSITE" id="PS00588">
    <property type="entry name" value="FLAGELLA_BB_ROD"/>
    <property type="match status" value="1"/>
</dbReference>
<evidence type="ECO:0000259" key="7">
    <source>
        <dbReference type="Pfam" id="PF06429"/>
    </source>
</evidence>
<evidence type="ECO:0000259" key="9">
    <source>
        <dbReference type="Pfam" id="PF22692"/>
    </source>
</evidence>
<dbReference type="InterPro" id="IPR037925">
    <property type="entry name" value="FlgE/F/G-like"/>
</dbReference>
<evidence type="ECO:0000256" key="4">
    <source>
        <dbReference type="ARBA" id="ARBA00023143"/>
    </source>
</evidence>
<dbReference type="HOGENOM" id="CLU_013687_2_4_0"/>
<evidence type="ECO:0000256" key="3">
    <source>
        <dbReference type="ARBA" id="ARBA00019015"/>
    </source>
</evidence>
<organism evidence="10 11">
    <name type="scientific">Sphaerobacter thermophilus (strain ATCC 49802 / DSM 20745 / KCCM 41009 / NCIMB 13125 / S 6022)</name>
    <dbReference type="NCBI Taxonomy" id="479434"/>
    <lineage>
        <taxon>Bacteria</taxon>
        <taxon>Pseudomonadati</taxon>
        <taxon>Thermomicrobiota</taxon>
        <taxon>Thermomicrobia</taxon>
        <taxon>Sphaerobacterales</taxon>
        <taxon>Sphaerobacterineae</taxon>
        <taxon>Sphaerobacteraceae</taxon>
        <taxon>Sphaerobacter</taxon>
    </lineage>
</organism>
<dbReference type="PANTHER" id="PTHR30435:SF1">
    <property type="entry name" value="FLAGELLAR HOOK PROTEIN FLGE"/>
    <property type="match status" value="1"/>
</dbReference>
<dbReference type="InterPro" id="IPR001444">
    <property type="entry name" value="Flag_bb_rod_N"/>
</dbReference>
<feature type="domain" description="Flagellar hook protein FlgE D2" evidence="8">
    <location>
        <begin position="176"/>
        <end position="268"/>
    </location>
</feature>
<dbReference type="Pfam" id="PF22692">
    <property type="entry name" value="LlgE_F_G_D1"/>
    <property type="match status" value="1"/>
</dbReference>
<dbReference type="SUPFAM" id="SSF117143">
    <property type="entry name" value="Flagellar hook protein flgE"/>
    <property type="match status" value="1"/>
</dbReference>
<dbReference type="GO" id="GO:0009424">
    <property type="term" value="C:bacterial-type flagellum hook"/>
    <property type="evidence" value="ECO:0007669"/>
    <property type="project" value="TreeGrafter"/>
</dbReference>
<dbReference type="STRING" id="479434.Sthe_0541"/>
<sequence>MLNRSMASAVSGLKAYQTWLDVIGNNIANLATPGFKASRVRFEDVMSHTLRGASVPDPAQGRGGRNPAQVGLGVLAAGIDTDYAPGTPTATGKMSHMAIQGEGYFVVADGFRTYYTRDGSFDLGIDGRLVNPSTGLYVMGWQADANGAIDTSQPLSPIRIPIGEEMDAMPSMSIVIPGNLNAAAATGTTYTTDVTVIDSLGFRHSVSLTFEKTGTNTWSWTYSSSEAGVTLTNATGTVEFDDQGNVLNVTSAGDLTIQWGNGAADTVIPGGGDFTRLTQLAAGSDAVGVADGWTAGALTSFAISVDGVVTGIYSNGATKALGQIALATFANPGGLLKEGQNLLSPSPNSGQAVIGTPVTGGRGQIAAGYLEMSNVDLAEEFTNMILAERGFQANSRVVTTSDEVLQDLVNLKR</sequence>
<dbReference type="NCBIfam" id="TIGR03506">
    <property type="entry name" value="FlgEFG_subfam"/>
    <property type="match status" value="1"/>
</dbReference>
<evidence type="ECO:0000313" key="11">
    <source>
        <dbReference type="Proteomes" id="UP000002027"/>
    </source>
</evidence>
<name>D1C162_SPHTD</name>
<dbReference type="eggNOG" id="COG1749">
    <property type="taxonomic scope" value="Bacteria"/>
</dbReference>
<dbReference type="InterPro" id="IPR037058">
    <property type="entry name" value="Falgellar_hook_FlgE_sf"/>
</dbReference>
<evidence type="ECO:0000313" key="10">
    <source>
        <dbReference type="EMBL" id="ACZ37979.1"/>
    </source>
</evidence>
<comment type="similarity">
    <text evidence="2 5">Belongs to the flagella basal body rod proteins family.</text>
</comment>
<keyword evidence="11" id="KW-1185">Reference proteome</keyword>
<dbReference type="InParanoid" id="D1C162"/>
<dbReference type="RefSeq" id="WP_012871026.1">
    <property type="nucleotide sequence ID" value="NC_013523.1"/>
</dbReference>
<dbReference type="InterPro" id="IPR020013">
    <property type="entry name" value="Flagellar_FlgE/F/G"/>
</dbReference>
<evidence type="ECO:0000256" key="1">
    <source>
        <dbReference type="ARBA" id="ARBA00004117"/>
    </source>
</evidence>
<gene>
    <name evidence="10" type="ordered locus">Sthe_0541</name>
</gene>
<dbReference type="EMBL" id="CP001823">
    <property type="protein sequence ID" value="ACZ37979.1"/>
    <property type="molecule type" value="Genomic_DNA"/>
</dbReference>
<dbReference type="Gene3D" id="2.60.98.20">
    <property type="entry name" value="Flagellar hook protein FlgE"/>
    <property type="match status" value="1"/>
</dbReference>
<evidence type="ECO:0000259" key="8">
    <source>
        <dbReference type="Pfam" id="PF07559"/>
    </source>
</evidence>
<dbReference type="Proteomes" id="UP000002027">
    <property type="component" value="Chromosome 1"/>
</dbReference>
<evidence type="ECO:0000259" key="6">
    <source>
        <dbReference type="Pfam" id="PF00460"/>
    </source>
</evidence>
<proteinExistence type="inferred from homology"/>
<dbReference type="InterPro" id="IPR053967">
    <property type="entry name" value="LlgE_F_G-like_D1"/>
</dbReference>
<accession>D1C162</accession>
<reference evidence="10 11" key="2">
    <citation type="journal article" date="2010" name="Stand. Genomic Sci.">
        <title>Complete genome sequence of Desulfohalobium retbaense type strain (HR(100)).</title>
        <authorList>
            <person name="Spring S."/>
            <person name="Nolan M."/>
            <person name="Lapidus A."/>
            <person name="Glavina Del Rio T."/>
            <person name="Copeland A."/>
            <person name="Tice H."/>
            <person name="Cheng J.F."/>
            <person name="Lucas S."/>
            <person name="Land M."/>
            <person name="Chen F."/>
            <person name="Bruce D."/>
            <person name="Goodwin L."/>
            <person name="Pitluck S."/>
            <person name="Ivanova N."/>
            <person name="Mavromatis K."/>
            <person name="Mikhailova N."/>
            <person name="Pati A."/>
            <person name="Chen A."/>
            <person name="Palaniappan K."/>
            <person name="Hauser L."/>
            <person name="Chang Y.J."/>
            <person name="Jeffries C.D."/>
            <person name="Munk C."/>
            <person name="Kiss H."/>
            <person name="Chain P."/>
            <person name="Han C."/>
            <person name="Brettin T."/>
            <person name="Detter J.C."/>
            <person name="Schuler E."/>
            <person name="Goker M."/>
            <person name="Rohde M."/>
            <person name="Bristow J."/>
            <person name="Eisen J.A."/>
            <person name="Markowitz V."/>
            <person name="Hugenholtz P."/>
            <person name="Kyrpides N.C."/>
            <person name="Klenk H.P."/>
        </authorList>
    </citation>
    <scope>NUCLEOTIDE SEQUENCE [LARGE SCALE GENOMIC DNA]</scope>
    <source>
        <strain evidence="11">ATCC 49802 / DSM 20745 / S 6022</strain>
    </source>
</reference>
<feature type="domain" description="Flagellar hook protein FlgE/F/G-like D1" evidence="9">
    <location>
        <begin position="98"/>
        <end position="161"/>
    </location>
</feature>
<dbReference type="Pfam" id="PF00460">
    <property type="entry name" value="Flg_bb_rod"/>
    <property type="match status" value="1"/>
</dbReference>
<dbReference type="InterPro" id="IPR010930">
    <property type="entry name" value="Flg_bb/hook_C_dom"/>
</dbReference>
<dbReference type="PANTHER" id="PTHR30435">
    <property type="entry name" value="FLAGELLAR PROTEIN"/>
    <property type="match status" value="1"/>
</dbReference>
<dbReference type="Pfam" id="PF06429">
    <property type="entry name" value="Flg_bbr_C"/>
    <property type="match status" value="1"/>
</dbReference>
<dbReference type="KEGG" id="sti:Sthe_0541"/>
<dbReference type="FunCoup" id="D1C162">
    <property type="interactions" value="91"/>
</dbReference>
<dbReference type="InterPro" id="IPR011491">
    <property type="entry name" value="FlgE_D2"/>
</dbReference>
<feature type="domain" description="Flagellar basal body rod protein N-terminal" evidence="6">
    <location>
        <begin position="8"/>
        <end position="36"/>
    </location>
</feature>
<dbReference type="InterPro" id="IPR019776">
    <property type="entry name" value="Flagellar_basal_body_rod_CS"/>
</dbReference>
<protein>
    <recommendedName>
        <fullName evidence="3 5">Flagellar hook protein FlgE</fullName>
    </recommendedName>
</protein>
<evidence type="ECO:0000256" key="5">
    <source>
        <dbReference type="RuleBase" id="RU362116"/>
    </source>
</evidence>
<dbReference type="GO" id="GO:0005829">
    <property type="term" value="C:cytosol"/>
    <property type="evidence" value="ECO:0007669"/>
    <property type="project" value="TreeGrafter"/>
</dbReference>
<keyword evidence="4 5" id="KW-0975">Bacterial flagellum</keyword>
<dbReference type="Pfam" id="PF07559">
    <property type="entry name" value="FlgE_D2"/>
    <property type="match status" value="1"/>
</dbReference>
<evidence type="ECO:0000256" key="2">
    <source>
        <dbReference type="ARBA" id="ARBA00009677"/>
    </source>
</evidence>
<reference evidence="11" key="1">
    <citation type="submission" date="2009-11" db="EMBL/GenBank/DDBJ databases">
        <title>The complete chromosome 1 of Sphaerobacter thermophilus DSM 20745.</title>
        <authorList>
            <person name="Lucas S."/>
            <person name="Copeland A."/>
            <person name="Lapidus A."/>
            <person name="Glavina del Rio T."/>
            <person name="Dalin E."/>
            <person name="Tice H."/>
            <person name="Bruce D."/>
            <person name="Goodwin L."/>
            <person name="Pitluck S."/>
            <person name="Kyrpides N."/>
            <person name="Mavromatis K."/>
            <person name="Ivanova N."/>
            <person name="Mikhailova N."/>
            <person name="LaButti K.M."/>
            <person name="Clum A."/>
            <person name="Sun H.I."/>
            <person name="Brettin T."/>
            <person name="Detter J.C."/>
            <person name="Han C."/>
            <person name="Larimer F."/>
            <person name="Land M."/>
            <person name="Hauser L."/>
            <person name="Markowitz V."/>
            <person name="Cheng J.F."/>
            <person name="Hugenholtz P."/>
            <person name="Woyke T."/>
            <person name="Wu D."/>
            <person name="Steenblock K."/>
            <person name="Schneider S."/>
            <person name="Pukall R."/>
            <person name="Goeker M."/>
            <person name="Klenk H.P."/>
            <person name="Eisen J.A."/>
        </authorList>
    </citation>
    <scope>NUCLEOTIDE SEQUENCE [LARGE SCALE GENOMIC DNA]</scope>
    <source>
        <strain evidence="11">ATCC 49802 / DSM 20745 / S 6022</strain>
    </source>
</reference>
<feature type="domain" description="Flagellar basal-body/hook protein C-terminal" evidence="7">
    <location>
        <begin position="367"/>
        <end position="411"/>
    </location>
</feature>